<reference evidence="2" key="1">
    <citation type="submission" date="2019-12" db="EMBL/GenBank/DDBJ databases">
        <authorList>
            <person name="Scholes J."/>
        </authorList>
    </citation>
    <scope>NUCLEOTIDE SEQUENCE</scope>
</reference>
<dbReference type="InterPro" id="IPR016024">
    <property type="entry name" value="ARM-type_fold"/>
</dbReference>
<dbReference type="PANTHER" id="PTHR10997:SF9">
    <property type="entry name" value="IMPORTIN-9"/>
    <property type="match status" value="1"/>
</dbReference>
<protein>
    <submittedName>
        <fullName evidence="2">ARM repeat superfamily protein</fullName>
    </submittedName>
</protein>
<dbReference type="GO" id="GO:0005635">
    <property type="term" value="C:nuclear envelope"/>
    <property type="evidence" value="ECO:0007669"/>
    <property type="project" value="TreeGrafter"/>
</dbReference>
<gene>
    <name evidence="2" type="ORF">SHERM_09774</name>
</gene>
<evidence type="ECO:0000256" key="1">
    <source>
        <dbReference type="SAM" id="MobiDB-lite"/>
    </source>
</evidence>
<comment type="caution">
    <text evidence="2">The sequence shown here is derived from an EMBL/GenBank/DDBJ whole genome shotgun (WGS) entry which is preliminary data.</text>
</comment>
<feature type="compositionally biased region" description="Basic and acidic residues" evidence="1">
    <location>
        <begin position="155"/>
        <end position="169"/>
    </location>
</feature>
<dbReference type="SUPFAM" id="SSF48371">
    <property type="entry name" value="ARM repeat"/>
    <property type="match status" value="1"/>
</dbReference>
<keyword evidence="3" id="KW-1185">Reference proteome</keyword>
<dbReference type="PANTHER" id="PTHR10997">
    <property type="entry name" value="IMPORTIN-7, 8, 11"/>
    <property type="match status" value="1"/>
</dbReference>
<dbReference type="Gene3D" id="1.25.10.10">
    <property type="entry name" value="Leucine-rich Repeat Variant"/>
    <property type="match status" value="1"/>
</dbReference>
<dbReference type="InterPro" id="IPR011989">
    <property type="entry name" value="ARM-like"/>
</dbReference>
<dbReference type="GO" id="GO:0005829">
    <property type="term" value="C:cytosol"/>
    <property type="evidence" value="ECO:0007669"/>
    <property type="project" value="TreeGrafter"/>
</dbReference>
<sequence length="568" mass="63780">MGADPFCVRSSRSTAGSLCGRRSASGGGLCCIGRFRGAWRLPWDFGVRLIWLFGSIAVVSPGLLHRRFGVLGRMDLRCHLGVSWRSSSWSPSVSVSFGGFRRESGPASWCRFFGFRGECEAEAEAKSLHRQKQSHLDQHQNDPASSSLNPSSEPKIPKSKPEPSSKSLAEEHKGAMDYLSVGMDQDQDQDQQGMISCLNVSLDPSKPGYGVALARFAAQQESVFEFRHISLMILEHWNEDEEGFEHPVVESNEKAAVKGLLLALLDDPRKEIRIAVSAAVSAIALYDWPEDWPELVPSLITLILRESNLNGVHGALLCLSPLSSDMDDKTVPQLVPHLFPCLHWMISNPQIYHTSLRSKALSLIYNCNSMSWSMSGVYEEMETTTDMLESWMDTFSSILLKQVPSEDPDDWSIRKEVIKCLNQFIQNFSTFTKTYCSFAHPYVLILIISYSGDISVIEWPFWETFGSTLEVYERSAIEGNENSYDEGYDSDGAEQSLESFVIELFKFLLTATGSPRSVKVVMDNVFELVYYTIGFLQMTERQVQSWSNDANKYVADEDNSSYCRVHGK</sequence>
<name>A0A9N7R0L5_STRHE</name>
<evidence type="ECO:0000313" key="3">
    <source>
        <dbReference type="Proteomes" id="UP001153555"/>
    </source>
</evidence>
<dbReference type="OrthoDB" id="431626at2759"/>
<proteinExistence type="predicted"/>
<dbReference type="EMBL" id="CACSLK010000984">
    <property type="protein sequence ID" value="CAA0806897.1"/>
    <property type="molecule type" value="Genomic_DNA"/>
</dbReference>
<dbReference type="AlphaFoldDB" id="A0A9N7R0L5"/>
<organism evidence="2 3">
    <name type="scientific">Striga hermonthica</name>
    <name type="common">Purple witchweed</name>
    <name type="synonym">Buchnera hermonthica</name>
    <dbReference type="NCBI Taxonomy" id="68872"/>
    <lineage>
        <taxon>Eukaryota</taxon>
        <taxon>Viridiplantae</taxon>
        <taxon>Streptophyta</taxon>
        <taxon>Embryophyta</taxon>
        <taxon>Tracheophyta</taxon>
        <taxon>Spermatophyta</taxon>
        <taxon>Magnoliopsida</taxon>
        <taxon>eudicotyledons</taxon>
        <taxon>Gunneridae</taxon>
        <taxon>Pentapetalae</taxon>
        <taxon>asterids</taxon>
        <taxon>lamiids</taxon>
        <taxon>Lamiales</taxon>
        <taxon>Orobanchaceae</taxon>
        <taxon>Buchnereae</taxon>
        <taxon>Striga</taxon>
    </lineage>
</organism>
<feature type="region of interest" description="Disordered" evidence="1">
    <location>
        <begin position="126"/>
        <end position="169"/>
    </location>
</feature>
<dbReference type="GO" id="GO:0006606">
    <property type="term" value="P:protein import into nucleus"/>
    <property type="evidence" value="ECO:0007669"/>
    <property type="project" value="TreeGrafter"/>
</dbReference>
<dbReference type="Proteomes" id="UP001153555">
    <property type="component" value="Unassembled WGS sequence"/>
</dbReference>
<accession>A0A9N7R0L5</accession>
<evidence type="ECO:0000313" key="2">
    <source>
        <dbReference type="EMBL" id="CAA0806897.1"/>
    </source>
</evidence>